<comment type="caution">
    <text evidence="2">The sequence shown here is derived from an EMBL/GenBank/DDBJ whole genome shotgun (WGS) entry which is preliminary data.</text>
</comment>
<proteinExistence type="predicted"/>
<dbReference type="EMBL" id="VWSF01000030">
    <property type="protein sequence ID" value="KAA5539818.1"/>
    <property type="molecule type" value="Genomic_DNA"/>
</dbReference>
<accession>A0A5M6CX58</accession>
<dbReference type="Pfam" id="PF08818">
    <property type="entry name" value="DUF1801"/>
    <property type="match status" value="1"/>
</dbReference>
<feature type="domain" description="YdhG-like" evidence="1">
    <location>
        <begin position="20"/>
        <end position="114"/>
    </location>
</feature>
<evidence type="ECO:0000259" key="1">
    <source>
        <dbReference type="Pfam" id="PF08818"/>
    </source>
</evidence>
<protein>
    <recommendedName>
        <fullName evidence="1">YdhG-like domain-containing protein</fullName>
    </recommendedName>
</protein>
<dbReference type="RefSeq" id="WP_150092768.1">
    <property type="nucleotide sequence ID" value="NZ_VWSF01000030.1"/>
</dbReference>
<dbReference type="SUPFAM" id="SSF159888">
    <property type="entry name" value="YdhG-like"/>
    <property type="match status" value="1"/>
</dbReference>
<gene>
    <name evidence="2" type="ORF">F0145_23825</name>
</gene>
<dbReference type="Gene3D" id="3.90.1150.200">
    <property type="match status" value="1"/>
</dbReference>
<organism evidence="2 3">
    <name type="scientific">Adhaeribacter rhizoryzae</name>
    <dbReference type="NCBI Taxonomy" id="2607907"/>
    <lineage>
        <taxon>Bacteria</taxon>
        <taxon>Pseudomonadati</taxon>
        <taxon>Bacteroidota</taxon>
        <taxon>Cytophagia</taxon>
        <taxon>Cytophagales</taxon>
        <taxon>Hymenobacteraceae</taxon>
        <taxon>Adhaeribacter</taxon>
    </lineage>
</organism>
<sequence>MQNTDPRVTAYIQNAAPFAQPVLTHLRHIIHAACPEVTETIKWGFPNFDYNGIICSMAAFKNHCTFSFWKASLLSDPYKLFTAVGNTAMGQFGQIKSLSNLPSDIILTAYIQEAAKLNKEKVKGAPRTKPTAAPELLVPEYLLEALTQNENAQHTFERFSYSHKKEYVSWITEAKSEATRQKRINTALEWMAEGKGRNWQYLKK</sequence>
<keyword evidence="3" id="KW-1185">Reference proteome</keyword>
<evidence type="ECO:0000313" key="3">
    <source>
        <dbReference type="Proteomes" id="UP000323426"/>
    </source>
</evidence>
<dbReference type="InterPro" id="IPR014922">
    <property type="entry name" value="YdhG-like"/>
</dbReference>
<dbReference type="Proteomes" id="UP000323426">
    <property type="component" value="Unassembled WGS sequence"/>
</dbReference>
<name>A0A5M6CX58_9BACT</name>
<dbReference type="AlphaFoldDB" id="A0A5M6CX58"/>
<dbReference type="Pfam" id="PF13376">
    <property type="entry name" value="OmdA"/>
    <property type="match status" value="1"/>
</dbReference>
<evidence type="ECO:0000313" key="2">
    <source>
        <dbReference type="EMBL" id="KAA5539818.1"/>
    </source>
</evidence>
<reference evidence="2 3" key="1">
    <citation type="submission" date="2019-09" db="EMBL/GenBank/DDBJ databases">
        <title>Genome sequence and assembly of Adhaeribacter sp.</title>
        <authorList>
            <person name="Chhetri G."/>
        </authorList>
    </citation>
    <scope>NUCLEOTIDE SEQUENCE [LARGE SCALE GENOMIC DNA]</scope>
    <source>
        <strain evidence="2 3">DK36</strain>
    </source>
</reference>